<comment type="caution">
    <text evidence="2">The sequence shown here is derived from an EMBL/GenBank/DDBJ whole genome shotgun (WGS) entry which is preliminary data.</text>
</comment>
<dbReference type="Pfam" id="PF01695">
    <property type="entry name" value="IstB_IS21"/>
    <property type="match status" value="1"/>
</dbReference>
<protein>
    <recommendedName>
        <fullName evidence="1">IstB-like ATP-binding domain-containing protein</fullName>
    </recommendedName>
</protein>
<dbReference type="InterPro" id="IPR002611">
    <property type="entry name" value="IstB_ATP-bd"/>
</dbReference>
<keyword evidence="3" id="KW-1185">Reference proteome</keyword>
<feature type="domain" description="IstB-like ATP-binding" evidence="1">
    <location>
        <begin position="12"/>
        <end position="105"/>
    </location>
</feature>
<reference evidence="3" key="1">
    <citation type="journal article" date="2019" name="Int. J. Syst. Evol. Microbiol.">
        <title>The Global Catalogue of Microorganisms (GCM) 10K type strain sequencing project: providing services to taxonomists for standard genome sequencing and annotation.</title>
        <authorList>
            <consortium name="The Broad Institute Genomics Platform"/>
            <consortium name="The Broad Institute Genome Sequencing Center for Infectious Disease"/>
            <person name="Wu L."/>
            <person name="Ma J."/>
        </authorList>
    </citation>
    <scope>NUCLEOTIDE SEQUENCE [LARGE SCALE GENOMIC DNA]</scope>
    <source>
        <strain evidence="3">JCM 14232</strain>
    </source>
</reference>
<evidence type="ECO:0000313" key="2">
    <source>
        <dbReference type="EMBL" id="GAA0483227.1"/>
    </source>
</evidence>
<proteinExistence type="predicted"/>
<accession>A0ABP3KMU5</accession>
<dbReference type="EMBL" id="BAAADA010000090">
    <property type="protein sequence ID" value="GAA0483227.1"/>
    <property type="molecule type" value="Genomic_DNA"/>
</dbReference>
<gene>
    <name evidence="2" type="ORF">GCM10008936_11020</name>
</gene>
<evidence type="ECO:0000259" key="1">
    <source>
        <dbReference type="Pfam" id="PF01695"/>
    </source>
</evidence>
<sequence>MSSNYQKLLNNLEALNLKHMREYVPNYVEIANRDELSLTEALLELTNQELDFQTNQTVERVIQRARFPKRTSLEEFDFNFQPSVNKKEILDLKHMAFMEKNENLVDYCHTFVPLMPTFLPLFAKECTTFCQLDVPLKKYPITHCMIDLEKREFNFVEKVPKELIQECYSKLKLMY</sequence>
<name>A0ABP3KMU5_9LACT</name>
<evidence type="ECO:0000313" key="3">
    <source>
        <dbReference type="Proteomes" id="UP001410648"/>
    </source>
</evidence>
<dbReference type="Proteomes" id="UP001410648">
    <property type="component" value="Unassembled WGS sequence"/>
</dbReference>
<organism evidence="2 3">
    <name type="scientific">Alkalibacterium indicireducens</name>
    <dbReference type="NCBI Taxonomy" id="398758"/>
    <lineage>
        <taxon>Bacteria</taxon>
        <taxon>Bacillati</taxon>
        <taxon>Bacillota</taxon>
        <taxon>Bacilli</taxon>
        <taxon>Lactobacillales</taxon>
        <taxon>Carnobacteriaceae</taxon>
        <taxon>Alkalibacterium</taxon>
    </lineage>
</organism>